<dbReference type="Gene3D" id="3.40.630.30">
    <property type="match status" value="1"/>
</dbReference>
<comment type="caution">
    <text evidence="3">The sequence shown here is derived from an EMBL/GenBank/DDBJ whole genome shotgun (WGS) entry which is preliminary data.</text>
</comment>
<dbReference type="Pfam" id="PF00583">
    <property type="entry name" value="Acetyltransf_1"/>
    <property type="match status" value="1"/>
</dbReference>
<evidence type="ECO:0000259" key="2">
    <source>
        <dbReference type="PROSITE" id="PS51186"/>
    </source>
</evidence>
<feature type="compositionally biased region" description="Polar residues" evidence="1">
    <location>
        <begin position="1"/>
        <end position="11"/>
    </location>
</feature>
<dbReference type="EMBL" id="BAAAJX010000017">
    <property type="protein sequence ID" value="GAA1494594.1"/>
    <property type="molecule type" value="Genomic_DNA"/>
</dbReference>
<dbReference type="InterPro" id="IPR016181">
    <property type="entry name" value="Acyl_CoA_acyltransferase"/>
</dbReference>
<evidence type="ECO:0000256" key="1">
    <source>
        <dbReference type="SAM" id="MobiDB-lite"/>
    </source>
</evidence>
<evidence type="ECO:0000313" key="3">
    <source>
        <dbReference type="EMBL" id="GAA1494594.1"/>
    </source>
</evidence>
<evidence type="ECO:0000313" key="4">
    <source>
        <dbReference type="Proteomes" id="UP001501742"/>
    </source>
</evidence>
<dbReference type="InterPro" id="IPR000182">
    <property type="entry name" value="GNAT_dom"/>
</dbReference>
<dbReference type="SUPFAM" id="SSF55729">
    <property type="entry name" value="Acyl-CoA N-acyltransferases (Nat)"/>
    <property type="match status" value="1"/>
</dbReference>
<feature type="domain" description="N-acetyltransferase" evidence="2">
    <location>
        <begin position="15"/>
        <end position="167"/>
    </location>
</feature>
<name>A0ABP4KB31_9MICO</name>
<protein>
    <recommendedName>
        <fullName evidence="2">N-acetyltransferase domain-containing protein</fullName>
    </recommendedName>
</protein>
<gene>
    <name evidence="3" type="ORF">GCM10009627_29400</name>
</gene>
<dbReference type="CDD" id="cd04301">
    <property type="entry name" value="NAT_SF"/>
    <property type="match status" value="1"/>
</dbReference>
<reference evidence="4" key="1">
    <citation type="journal article" date="2019" name="Int. J. Syst. Evol. Microbiol.">
        <title>The Global Catalogue of Microorganisms (GCM) 10K type strain sequencing project: providing services to taxonomists for standard genome sequencing and annotation.</title>
        <authorList>
            <consortium name="The Broad Institute Genomics Platform"/>
            <consortium name="The Broad Institute Genome Sequencing Center for Infectious Disease"/>
            <person name="Wu L."/>
            <person name="Ma J."/>
        </authorList>
    </citation>
    <scope>NUCLEOTIDE SEQUENCE [LARGE SCALE GENOMIC DNA]</scope>
    <source>
        <strain evidence="4">JCM 12140</strain>
    </source>
</reference>
<dbReference type="Proteomes" id="UP001501742">
    <property type="component" value="Unassembled WGS sequence"/>
</dbReference>
<dbReference type="RefSeq" id="WP_204607310.1">
    <property type="nucleotide sequence ID" value="NZ_BAAAJX010000017.1"/>
</dbReference>
<sequence>MDQTAPDTTPRGSGVRLVPMPGERMPGWLDRAMADYVASRMRSGESREAAEANKRQSLDKWFPGGSPAAGHHVWELTLDDDTVVGQLWVGPFTAGSTEWWVFEIEVDAAHRRQGHARRGLELAHVIARDAGATSIGLNVFGYNTGARHLYEELGYEVASLQMRLPLT</sequence>
<dbReference type="PROSITE" id="PS51186">
    <property type="entry name" value="GNAT"/>
    <property type="match status" value="1"/>
</dbReference>
<feature type="region of interest" description="Disordered" evidence="1">
    <location>
        <begin position="1"/>
        <end position="21"/>
    </location>
</feature>
<accession>A0ABP4KB31</accession>
<keyword evidence="4" id="KW-1185">Reference proteome</keyword>
<organism evidence="3 4">
    <name type="scientific">Curtobacterium herbarum</name>
    <dbReference type="NCBI Taxonomy" id="150122"/>
    <lineage>
        <taxon>Bacteria</taxon>
        <taxon>Bacillati</taxon>
        <taxon>Actinomycetota</taxon>
        <taxon>Actinomycetes</taxon>
        <taxon>Micrococcales</taxon>
        <taxon>Microbacteriaceae</taxon>
        <taxon>Curtobacterium</taxon>
    </lineage>
</organism>
<proteinExistence type="predicted"/>